<keyword evidence="1" id="KW-1133">Transmembrane helix</keyword>
<dbReference type="KEGG" id="wna:KA717_35310"/>
<keyword evidence="1" id="KW-0812">Transmembrane</keyword>
<sequence>MQLEPLQIHDEQKQFVQNAIATRLKKMSEFAKTCELEANRSSGFKRKGRLINGILGGLTALIGVTIAALPSNEIWPIPILNRISGITQVNTSDISRSLGLFGAITGSVIGTIGQFLDPTKSRQRAIDLQLLKVKLSNLTEENQIIFLGLKNTNPDTIEFINLNKSLMEEFTNIQKEAFEQGVNI</sequence>
<dbReference type="AlphaFoldDB" id="A0A977KXD8"/>
<keyword evidence="1" id="KW-0472">Membrane</keyword>
<feature type="transmembrane region" description="Helical" evidence="1">
    <location>
        <begin position="98"/>
        <end position="116"/>
    </location>
</feature>
<reference evidence="2" key="1">
    <citation type="submission" date="2021-04" db="EMBL/GenBank/DDBJ databases">
        <title>Genome sequence of Woronichinia naegeliana from Washington state freshwater lake bloom.</title>
        <authorList>
            <person name="Dreher T.W."/>
        </authorList>
    </citation>
    <scope>NUCLEOTIDE SEQUENCE</scope>
    <source>
        <strain evidence="2">WA131</strain>
    </source>
</reference>
<gene>
    <name evidence="2" type="ORF">KA717_35310</name>
</gene>
<feature type="transmembrane region" description="Helical" evidence="1">
    <location>
        <begin position="50"/>
        <end position="69"/>
    </location>
</feature>
<accession>A0A977KXD8</accession>
<name>A0A977KXD8_9CYAN</name>
<proteinExistence type="predicted"/>
<dbReference type="Proteomes" id="UP001065613">
    <property type="component" value="Chromosome"/>
</dbReference>
<evidence type="ECO:0000256" key="1">
    <source>
        <dbReference type="SAM" id="Phobius"/>
    </source>
</evidence>
<organism evidence="2">
    <name type="scientific">Woronichinia naegeliana WA131</name>
    <dbReference type="NCBI Taxonomy" id="2824559"/>
    <lineage>
        <taxon>Bacteria</taxon>
        <taxon>Bacillati</taxon>
        <taxon>Cyanobacteriota</taxon>
        <taxon>Cyanophyceae</taxon>
        <taxon>Synechococcales</taxon>
        <taxon>Coelosphaeriaceae</taxon>
        <taxon>Woronichinia</taxon>
    </lineage>
</organism>
<dbReference type="EMBL" id="CP073041">
    <property type="protein sequence ID" value="UXE60711.1"/>
    <property type="molecule type" value="Genomic_DNA"/>
</dbReference>
<protein>
    <submittedName>
        <fullName evidence="2">Uncharacterized protein</fullName>
    </submittedName>
</protein>
<evidence type="ECO:0000313" key="2">
    <source>
        <dbReference type="EMBL" id="UXE60711.1"/>
    </source>
</evidence>